<dbReference type="AlphaFoldDB" id="A0A1I2AJF2"/>
<dbReference type="EMBL" id="FOND01000003">
    <property type="protein sequence ID" value="SFE44135.1"/>
    <property type="molecule type" value="Genomic_DNA"/>
</dbReference>
<gene>
    <name evidence="4" type="ORF">SAMN05216574_103346</name>
</gene>
<sequence>MHQTLWPKSPPPTVRSAVAKTQRWPLSTPGEITWLRMHLRDHILPSTGQAQTHEDDLDRLLLAFEELASNGLRHGRAPVAIALHMTAEGWLIDVVDAATDRGPIPAVDRDPAHGGLGLHLVARLCAAHGWFIDTQGKHVWAYIVRRSP</sequence>
<evidence type="ECO:0000259" key="3">
    <source>
        <dbReference type="Pfam" id="PF13581"/>
    </source>
</evidence>
<proteinExistence type="predicted"/>
<dbReference type="PANTHER" id="PTHR35526:SF3">
    <property type="entry name" value="ANTI-SIGMA-F FACTOR RSBW"/>
    <property type="match status" value="1"/>
</dbReference>
<name>A0A1I2AJF2_9ACTN</name>
<protein>
    <submittedName>
        <fullName evidence="4">Histidine kinase-like ATPase domain-containing protein</fullName>
    </submittedName>
</protein>
<evidence type="ECO:0000313" key="4">
    <source>
        <dbReference type="EMBL" id="SFE44135.1"/>
    </source>
</evidence>
<evidence type="ECO:0000256" key="2">
    <source>
        <dbReference type="SAM" id="MobiDB-lite"/>
    </source>
</evidence>
<dbReference type="Pfam" id="PF13581">
    <property type="entry name" value="HATPase_c_2"/>
    <property type="match status" value="1"/>
</dbReference>
<feature type="domain" description="Histidine kinase/HSP90-like ATPase" evidence="3">
    <location>
        <begin position="49"/>
        <end position="140"/>
    </location>
</feature>
<dbReference type="PANTHER" id="PTHR35526">
    <property type="entry name" value="ANTI-SIGMA-F FACTOR RSBW-RELATED"/>
    <property type="match status" value="1"/>
</dbReference>
<dbReference type="GO" id="GO:0004674">
    <property type="term" value="F:protein serine/threonine kinase activity"/>
    <property type="evidence" value="ECO:0007669"/>
    <property type="project" value="UniProtKB-KW"/>
</dbReference>
<organism evidence="4 5">
    <name type="scientific">Blastococcus tunisiensis</name>
    <dbReference type="NCBI Taxonomy" id="1798228"/>
    <lineage>
        <taxon>Bacteria</taxon>
        <taxon>Bacillati</taxon>
        <taxon>Actinomycetota</taxon>
        <taxon>Actinomycetes</taxon>
        <taxon>Geodermatophilales</taxon>
        <taxon>Geodermatophilaceae</taxon>
        <taxon>Blastococcus</taxon>
    </lineage>
</organism>
<dbReference type="SUPFAM" id="SSF55874">
    <property type="entry name" value="ATPase domain of HSP90 chaperone/DNA topoisomerase II/histidine kinase"/>
    <property type="match status" value="1"/>
</dbReference>
<keyword evidence="1" id="KW-0723">Serine/threonine-protein kinase</keyword>
<dbReference type="Proteomes" id="UP000198589">
    <property type="component" value="Unassembled WGS sequence"/>
</dbReference>
<dbReference type="InterPro" id="IPR036890">
    <property type="entry name" value="HATPase_C_sf"/>
</dbReference>
<dbReference type="InterPro" id="IPR003594">
    <property type="entry name" value="HATPase_dom"/>
</dbReference>
<evidence type="ECO:0000256" key="1">
    <source>
        <dbReference type="ARBA" id="ARBA00022527"/>
    </source>
</evidence>
<accession>A0A1I2AJF2</accession>
<reference evidence="5" key="1">
    <citation type="submission" date="2016-10" db="EMBL/GenBank/DDBJ databases">
        <authorList>
            <person name="Varghese N."/>
            <person name="Submissions S."/>
        </authorList>
    </citation>
    <scope>NUCLEOTIDE SEQUENCE [LARGE SCALE GENOMIC DNA]</scope>
    <source>
        <strain evidence="5">DSM 46838</strain>
    </source>
</reference>
<evidence type="ECO:0000313" key="5">
    <source>
        <dbReference type="Proteomes" id="UP000198589"/>
    </source>
</evidence>
<dbReference type="STRING" id="1798228.SAMN05216574_103346"/>
<keyword evidence="4" id="KW-0808">Transferase</keyword>
<feature type="region of interest" description="Disordered" evidence="2">
    <location>
        <begin position="1"/>
        <end position="20"/>
    </location>
</feature>
<keyword evidence="4" id="KW-0418">Kinase</keyword>
<keyword evidence="5" id="KW-1185">Reference proteome</keyword>
<dbReference type="InterPro" id="IPR050267">
    <property type="entry name" value="Anti-sigma-factor_SerPK"/>
</dbReference>
<dbReference type="Gene3D" id="3.30.565.10">
    <property type="entry name" value="Histidine kinase-like ATPase, C-terminal domain"/>
    <property type="match status" value="1"/>
</dbReference>
<dbReference type="CDD" id="cd16936">
    <property type="entry name" value="HATPase_RsbW-like"/>
    <property type="match status" value="1"/>
</dbReference>